<name>A0A7X2IPP2_9BURK</name>
<reference evidence="2 3" key="1">
    <citation type="submission" date="2019-11" db="EMBL/GenBank/DDBJ databases">
        <title>Novel species isolated from a subtropical stream in China.</title>
        <authorList>
            <person name="Lu H."/>
        </authorList>
    </citation>
    <scope>NUCLEOTIDE SEQUENCE [LARGE SCALE GENOMIC DNA]</scope>
    <source>
        <strain evidence="2 3">FT92W</strain>
    </source>
</reference>
<feature type="signal peptide" evidence="1">
    <location>
        <begin position="1"/>
        <end position="20"/>
    </location>
</feature>
<keyword evidence="1" id="KW-0732">Signal</keyword>
<gene>
    <name evidence="2" type="ORF">GJ700_19165</name>
</gene>
<dbReference type="AlphaFoldDB" id="A0A7X2IPP2"/>
<proteinExistence type="predicted"/>
<dbReference type="RefSeq" id="WP_154376819.1">
    <property type="nucleotide sequence ID" value="NZ_WKJJ01000012.1"/>
</dbReference>
<evidence type="ECO:0000313" key="2">
    <source>
        <dbReference type="EMBL" id="MRV73836.1"/>
    </source>
</evidence>
<dbReference type="Proteomes" id="UP000446768">
    <property type="component" value="Unassembled WGS sequence"/>
</dbReference>
<organism evidence="2 3">
    <name type="scientific">Pseudoduganella rivuli</name>
    <dbReference type="NCBI Taxonomy" id="2666085"/>
    <lineage>
        <taxon>Bacteria</taxon>
        <taxon>Pseudomonadati</taxon>
        <taxon>Pseudomonadota</taxon>
        <taxon>Betaproteobacteria</taxon>
        <taxon>Burkholderiales</taxon>
        <taxon>Oxalobacteraceae</taxon>
        <taxon>Telluria group</taxon>
        <taxon>Pseudoduganella</taxon>
    </lineage>
</organism>
<evidence type="ECO:0008006" key="4">
    <source>
        <dbReference type="Google" id="ProtNLM"/>
    </source>
</evidence>
<evidence type="ECO:0000256" key="1">
    <source>
        <dbReference type="SAM" id="SignalP"/>
    </source>
</evidence>
<dbReference type="EMBL" id="WKJJ01000012">
    <property type="protein sequence ID" value="MRV73836.1"/>
    <property type="molecule type" value="Genomic_DNA"/>
</dbReference>
<evidence type="ECO:0000313" key="3">
    <source>
        <dbReference type="Proteomes" id="UP000446768"/>
    </source>
</evidence>
<comment type="caution">
    <text evidence="2">The sequence shown here is derived from an EMBL/GenBank/DDBJ whole genome shotgun (WGS) entry which is preliminary data.</text>
</comment>
<sequence length="567" mass="60187">MAIKSMIAALLLGSGAAPFAAAGASGVTVDMTMAAPDHLMVSYFLPAGCGKLPFDKHGGDGAAIRAQWQALDQCGSADGEALLRKDNACAAVRLRVPASTASRPGYPAAFPLGETLYVHTSNFAVGPQCGPVTYRFHAPKEVALQGRIVPGSAEVKDGGDMGVLLSSVPLTAAPEGIRYYAPGLGASNVERIDRVARGTVAYLKSAMPDAPFRMPVLAAARVEAPGGVGVDGDAADVLRLGLLNWPAQPSHDDQEQLTLLVSHEFSHRFQLRDAFDDYADGRLIHEGGAEFLRWVVGVQNGWLSKQEAARVLDDALAECLLATGRRTWRALDKREIGSRRLAYRCGLPAYAYALAARQGGDTALQRFSGLYRSAQAGHMPNFAQALECGTHAACQARWLPALLEKEVPMRQAFGALFDATTLAHVAAPTASQRKLMLLQAFEWLMHEDCGGASYFPGTNVIIVDGSVQCRALKGGMRVSQVEGYALSDPDAVQALSSACAQRKQVRLGLEQGQPVDVACSKPYDATQRFYHADIDALLAALKLPPAPKELVSDPEASALPLASSAAR</sequence>
<feature type="chain" id="PRO_5031037586" description="Peptidase M61 catalytic domain-containing protein" evidence="1">
    <location>
        <begin position="21"/>
        <end position="567"/>
    </location>
</feature>
<accession>A0A7X2IPP2</accession>
<keyword evidence="3" id="KW-1185">Reference proteome</keyword>
<protein>
    <recommendedName>
        <fullName evidence="4">Peptidase M61 catalytic domain-containing protein</fullName>
    </recommendedName>
</protein>